<sequence>MYSVLHMLLPVIFGLLLVHVSSLPSEEDFYESLYGPIRNTREFMSHEVVPDKRYIRFGKRYHPRSPGSNSLRGYIHFG</sequence>
<dbReference type="Pfam" id="PF01581">
    <property type="entry name" value="FARP"/>
    <property type="match status" value="1"/>
</dbReference>
<keyword evidence="3" id="KW-0964">Secreted</keyword>
<dbReference type="WBParaSite" id="TREG1_46950.1">
    <property type="protein sequence ID" value="TREG1_46950.1"/>
    <property type="gene ID" value="TREG1_46950"/>
</dbReference>
<dbReference type="GO" id="GO:0007218">
    <property type="term" value="P:neuropeptide signaling pathway"/>
    <property type="evidence" value="ECO:0007669"/>
    <property type="project" value="UniProtKB-KW"/>
</dbReference>
<feature type="chain" id="PRO_5041657845" evidence="6">
    <location>
        <begin position="23"/>
        <end position="78"/>
    </location>
</feature>
<evidence type="ECO:0000256" key="1">
    <source>
        <dbReference type="ARBA" id="ARBA00004613"/>
    </source>
</evidence>
<evidence type="ECO:0000256" key="6">
    <source>
        <dbReference type="SAM" id="SignalP"/>
    </source>
</evidence>
<keyword evidence="5" id="KW-0527">Neuropeptide</keyword>
<accession>A0AA85JXK4</accession>
<evidence type="ECO:0000256" key="3">
    <source>
        <dbReference type="ARBA" id="ARBA00022525"/>
    </source>
</evidence>
<name>A0AA85JXK4_TRIRE</name>
<organism evidence="7 8">
    <name type="scientific">Trichobilharzia regenti</name>
    <name type="common">Nasal bird schistosome</name>
    <dbReference type="NCBI Taxonomy" id="157069"/>
    <lineage>
        <taxon>Eukaryota</taxon>
        <taxon>Metazoa</taxon>
        <taxon>Spiralia</taxon>
        <taxon>Lophotrochozoa</taxon>
        <taxon>Platyhelminthes</taxon>
        <taxon>Trematoda</taxon>
        <taxon>Digenea</taxon>
        <taxon>Strigeidida</taxon>
        <taxon>Schistosomatoidea</taxon>
        <taxon>Schistosomatidae</taxon>
        <taxon>Trichobilharzia</taxon>
    </lineage>
</organism>
<evidence type="ECO:0000256" key="2">
    <source>
        <dbReference type="ARBA" id="ARBA00006356"/>
    </source>
</evidence>
<dbReference type="Proteomes" id="UP000050795">
    <property type="component" value="Unassembled WGS sequence"/>
</dbReference>
<keyword evidence="6" id="KW-0732">Signal</keyword>
<evidence type="ECO:0000313" key="7">
    <source>
        <dbReference type="Proteomes" id="UP000050795"/>
    </source>
</evidence>
<reference evidence="8" key="2">
    <citation type="submission" date="2023-11" db="UniProtKB">
        <authorList>
            <consortium name="WormBaseParasite"/>
        </authorList>
    </citation>
    <scope>IDENTIFICATION</scope>
</reference>
<dbReference type="GO" id="GO:0005576">
    <property type="term" value="C:extracellular region"/>
    <property type="evidence" value="ECO:0007669"/>
    <property type="project" value="UniProtKB-SubCell"/>
</dbReference>
<protein>
    <submittedName>
        <fullName evidence="8">Uncharacterized protein</fullName>
    </submittedName>
</protein>
<feature type="signal peptide" evidence="6">
    <location>
        <begin position="1"/>
        <end position="22"/>
    </location>
</feature>
<comment type="subcellular location">
    <subcellularLocation>
        <location evidence="1">Secreted</location>
    </subcellularLocation>
</comment>
<evidence type="ECO:0000256" key="4">
    <source>
        <dbReference type="ARBA" id="ARBA00022815"/>
    </source>
</evidence>
<comment type="similarity">
    <text evidence="2">Belongs to the FARP (FMRFamide related peptide) family.</text>
</comment>
<reference evidence="7" key="1">
    <citation type="submission" date="2022-06" db="EMBL/GenBank/DDBJ databases">
        <authorList>
            <person name="Berger JAMES D."/>
            <person name="Berger JAMES D."/>
        </authorList>
    </citation>
    <scope>NUCLEOTIDE SEQUENCE [LARGE SCALE GENOMIC DNA]</scope>
</reference>
<dbReference type="InterPro" id="IPR002544">
    <property type="entry name" value="FMRFamid-related_peptide-like"/>
</dbReference>
<keyword evidence="4" id="KW-0027">Amidation</keyword>
<keyword evidence="7" id="KW-1185">Reference proteome</keyword>
<evidence type="ECO:0000256" key="5">
    <source>
        <dbReference type="ARBA" id="ARBA00023320"/>
    </source>
</evidence>
<dbReference type="AlphaFoldDB" id="A0AA85JXK4"/>
<evidence type="ECO:0000313" key="8">
    <source>
        <dbReference type="WBParaSite" id="TREG1_46950.1"/>
    </source>
</evidence>
<proteinExistence type="inferred from homology"/>